<dbReference type="RefSeq" id="WP_089411264.1">
    <property type="nucleotide sequence ID" value="NZ_FZQA01000001.1"/>
</dbReference>
<evidence type="ECO:0000256" key="2">
    <source>
        <dbReference type="ARBA" id="ARBA00023125"/>
    </source>
</evidence>
<organism evidence="6 7">
    <name type="scientific">Amphiplicatus metriothermophilus</name>
    <dbReference type="NCBI Taxonomy" id="1519374"/>
    <lineage>
        <taxon>Bacteria</taxon>
        <taxon>Pseudomonadati</taxon>
        <taxon>Pseudomonadota</taxon>
        <taxon>Alphaproteobacteria</taxon>
        <taxon>Parvularculales</taxon>
        <taxon>Parvularculaceae</taxon>
        <taxon>Amphiplicatus</taxon>
    </lineage>
</organism>
<evidence type="ECO:0000256" key="3">
    <source>
        <dbReference type="ARBA" id="ARBA00023163"/>
    </source>
</evidence>
<dbReference type="SMART" id="SM00342">
    <property type="entry name" value="HTH_ARAC"/>
    <property type="match status" value="1"/>
</dbReference>
<evidence type="ECO:0000259" key="5">
    <source>
        <dbReference type="PROSITE" id="PS01124"/>
    </source>
</evidence>
<dbReference type="InterPro" id="IPR020449">
    <property type="entry name" value="Tscrpt_reg_AraC-type_HTH"/>
</dbReference>
<proteinExistence type="predicted"/>
<dbReference type="PANTHER" id="PTHR47894:SF1">
    <property type="entry name" value="HTH-TYPE TRANSCRIPTIONAL REGULATOR VQSM"/>
    <property type="match status" value="1"/>
</dbReference>
<evidence type="ECO:0000313" key="7">
    <source>
        <dbReference type="Proteomes" id="UP000198346"/>
    </source>
</evidence>
<keyword evidence="7" id="KW-1185">Reference proteome</keyword>
<feature type="region of interest" description="Disordered" evidence="4">
    <location>
        <begin position="1"/>
        <end position="22"/>
    </location>
</feature>
<dbReference type="PRINTS" id="PR00032">
    <property type="entry name" value="HTHARAC"/>
</dbReference>
<dbReference type="Proteomes" id="UP000198346">
    <property type="component" value="Unassembled WGS sequence"/>
</dbReference>
<dbReference type="InterPro" id="IPR009057">
    <property type="entry name" value="Homeodomain-like_sf"/>
</dbReference>
<dbReference type="GO" id="GO:0000976">
    <property type="term" value="F:transcription cis-regulatory region binding"/>
    <property type="evidence" value="ECO:0007669"/>
    <property type="project" value="TreeGrafter"/>
</dbReference>
<gene>
    <name evidence="6" type="ORF">SAMN06297382_0814</name>
</gene>
<reference evidence="6 7" key="1">
    <citation type="submission" date="2017-07" db="EMBL/GenBank/DDBJ databases">
        <authorList>
            <person name="Sun Z.S."/>
            <person name="Albrecht U."/>
            <person name="Echele G."/>
            <person name="Lee C.C."/>
        </authorList>
    </citation>
    <scope>NUCLEOTIDE SEQUENCE [LARGE SCALE GENOMIC DNA]</scope>
    <source>
        <strain evidence="6 7">CGMCC 1.12710</strain>
    </source>
</reference>
<evidence type="ECO:0000313" key="6">
    <source>
        <dbReference type="EMBL" id="SNT68312.1"/>
    </source>
</evidence>
<keyword evidence="1" id="KW-0805">Transcription regulation</keyword>
<keyword evidence="2" id="KW-0238">DNA-binding</keyword>
<dbReference type="InterPro" id="IPR018060">
    <property type="entry name" value="HTH_AraC"/>
</dbReference>
<keyword evidence="3" id="KW-0804">Transcription</keyword>
<feature type="domain" description="HTH araC/xylS-type" evidence="5">
    <location>
        <begin position="261"/>
        <end position="358"/>
    </location>
</feature>
<evidence type="ECO:0000256" key="4">
    <source>
        <dbReference type="SAM" id="MobiDB-lite"/>
    </source>
</evidence>
<dbReference type="EMBL" id="FZQA01000001">
    <property type="protein sequence ID" value="SNT68312.1"/>
    <property type="molecule type" value="Genomic_DNA"/>
</dbReference>
<dbReference type="OrthoDB" id="9805730at2"/>
<dbReference type="AlphaFoldDB" id="A0A239PKG3"/>
<dbReference type="SUPFAM" id="SSF46689">
    <property type="entry name" value="Homeodomain-like"/>
    <property type="match status" value="1"/>
</dbReference>
<dbReference type="Pfam" id="PF12833">
    <property type="entry name" value="HTH_18"/>
    <property type="match status" value="1"/>
</dbReference>
<dbReference type="GO" id="GO:0003700">
    <property type="term" value="F:DNA-binding transcription factor activity"/>
    <property type="evidence" value="ECO:0007669"/>
    <property type="project" value="InterPro"/>
</dbReference>
<dbReference type="GO" id="GO:0005829">
    <property type="term" value="C:cytosol"/>
    <property type="evidence" value="ECO:0007669"/>
    <property type="project" value="TreeGrafter"/>
</dbReference>
<name>A0A239PKG3_9PROT</name>
<evidence type="ECO:0000256" key="1">
    <source>
        <dbReference type="ARBA" id="ARBA00023015"/>
    </source>
</evidence>
<dbReference type="InterPro" id="IPR032687">
    <property type="entry name" value="AraC-type_N"/>
</dbReference>
<accession>A0A239PKG3</accession>
<dbReference type="Pfam" id="PF12625">
    <property type="entry name" value="Arabinose_bd"/>
    <property type="match status" value="1"/>
</dbReference>
<protein>
    <submittedName>
        <fullName evidence="6">Transcriptional regulator, AraC family</fullName>
    </submittedName>
</protein>
<dbReference type="PANTHER" id="PTHR47894">
    <property type="entry name" value="HTH-TYPE TRANSCRIPTIONAL REGULATOR GADX"/>
    <property type="match status" value="1"/>
</dbReference>
<dbReference type="PROSITE" id="PS01124">
    <property type="entry name" value="HTH_ARAC_FAMILY_2"/>
    <property type="match status" value="1"/>
</dbReference>
<sequence length="366" mass="39694">MRRGPDSDDLLSSGPGGPASPVRLFVRRSDAAQLQAFAQGVGLARAPTGSKIDPPTTPAEGELMPLAEHFRLLRRLADASDDETFHLSRRPLAPGTTDFVVDVLADAADLEDAMKRAARAYNALHGGYYNKVERRRDRLAYVIDDRRFPYAPGTDPGLACAVMEGVLIFLHAMLSLAAGDALTDRLVCVRTRRTNRTAPDGLLAFWTAPVRCGAPVYALEYAREAAGMPARRRRTGPINAAAVYDLIDEMIAWRERSVPRQDLRARVVETLAAGVDEQSAAARRLGVSVATLRRRLAESGTTFRRLRSEVLAQKAARMLDQGRAVSDVAEALGFADARSFSRAFKAWRGVTPAAYAARGGGHAGRS</sequence>
<dbReference type="Gene3D" id="1.10.10.60">
    <property type="entry name" value="Homeodomain-like"/>
    <property type="match status" value="1"/>
</dbReference>